<dbReference type="InterPro" id="IPR055469">
    <property type="entry name" value="DUF7041"/>
</dbReference>
<dbReference type="AlphaFoldDB" id="A0A8T0EFS4"/>
<protein>
    <recommendedName>
        <fullName evidence="1">DUF7041 domain-containing protein</fullName>
    </recommendedName>
</protein>
<evidence type="ECO:0000313" key="3">
    <source>
        <dbReference type="Proteomes" id="UP000807504"/>
    </source>
</evidence>
<accession>A0A8T0EFS4</accession>
<feature type="domain" description="DUF7041" evidence="1">
    <location>
        <begin position="22"/>
        <end position="64"/>
    </location>
</feature>
<reference evidence="2" key="1">
    <citation type="journal article" date="2020" name="bioRxiv">
        <title>Chromosome-level reference genome of the European wasp spider Argiope bruennichi: a resource for studies on range expansion and evolutionary adaptation.</title>
        <authorList>
            <person name="Sheffer M.M."/>
            <person name="Hoppe A."/>
            <person name="Krehenwinkel H."/>
            <person name="Uhl G."/>
            <person name="Kuss A.W."/>
            <person name="Jensen L."/>
            <person name="Jensen C."/>
            <person name="Gillespie R.G."/>
            <person name="Hoff K.J."/>
            <person name="Prost S."/>
        </authorList>
    </citation>
    <scope>NUCLEOTIDE SEQUENCE</scope>
</reference>
<keyword evidence="3" id="KW-1185">Reference proteome</keyword>
<proteinExistence type="predicted"/>
<gene>
    <name evidence="2" type="ORF">HNY73_019099</name>
</gene>
<dbReference type="PANTHER" id="PTHR33327">
    <property type="entry name" value="ENDONUCLEASE"/>
    <property type="match status" value="1"/>
</dbReference>
<dbReference type="Pfam" id="PF23055">
    <property type="entry name" value="DUF7041"/>
    <property type="match status" value="1"/>
</dbReference>
<dbReference type="Proteomes" id="UP000807504">
    <property type="component" value="Unassembled WGS sequence"/>
</dbReference>
<evidence type="ECO:0000259" key="1">
    <source>
        <dbReference type="Pfam" id="PF23055"/>
    </source>
</evidence>
<dbReference type="EMBL" id="JABXBU010002228">
    <property type="protein sequence ID" value="KAF8771719.1"/>
    <property type="molecule type" value="Genomic_DNA"/>
</dbReference>
<comment type="caution">
    <text evidence="2">The sequence shown here is derived from an EMBL/GenBank/DDBJ whole genome shotgun (WGS) entry which is preliminary data.</text>
</comment>
<name>A0A8T0EFS4_ARGBR</name>
<reference evidence="2" key="2">
    <citation type="submission" date="2020-06" db="EMBL/GenBank/DDBJ databases">
        <authorList>
            <person name="Sheffer M."/>
        </authorList>
    </citation>
    <scope>NUCLEOTIDE SEQUENCE</scope>
</reference>
<dbReference type="PANTHER" id="PTHR33327:SF3">
    <property type="entry name" value="RNA-DIRECTED DNA POLYMERASE"/>
    <property type="match status" value="1"/>
</dbReference>
<evidence type="ECO:0000313" key="2">
    <source>
        <dbReference type="EMBL" id="KAF8771719.1"/>
    </source>
</evidence>
<sequence length="137" mass="15428">MPDDNQDSASNDVTISRVGIKLPPFWKANPALWFVQLEAQFAEGTADDTKFNYIIYAVDSDILNSSDEEFLTHIFWGISYFLVPDSIEICCILKLELSALIGWCILVPYFMSFDSSALNQSGAYGYITEKIALKSFM</sequence>
<organism evidence="2 3">
    <name type="scientific">Argiope bruennichi</name>
    <name type="common">Wasp spider</name>
    <name type="synonym">Aranea bruennichi</name>
    <dbReference type="NCBI Taxonomy" id="94029"/>
    <lineage>
        <taxon>Eukaryota</taxon>
        <taxon>Metazoa</taxon>
        <taxon>Ecdysozoa</taxon>
        <taxon>Arthropoda</taxon>
        <taxon>Chelicerata</taxon>
        <taxon>Arachnida</taxon>
        <taxon>Araneae</taxon>
        <taxon>Araneomorphae</taxon>
        <taxon>Entelegynae</taxon>
        <taxon>Araneoidea</taxon>
        <taxon>Araneidae</taxon>
        <taxon>Argiope</taxon>
    </lineage>
</organism>